<feature type="non-terminal residue" evidence="2">
    <location>
        <position position="1"/>
    </location>
</feature>
<keyword evidence="1" id="KW-0732">Signal</keyword>
<dbReference type="Gene3D" id="3.60.20.10">
    <property type="entry name" value="Glutamine Phosphoribosylpyrophosphate, subunit 1, domain 1"/>
    <property type="match status" value="1"/>
</dbReference>
<dbReference type="EMBL" id="LAZR01014288">
    <property type="protein sequence ID" value="KKM18124.1"/>
    <property type="molecule type" value="Genomic_DNA"/>
</dbReference>
<sequence length="235" mass="26581">RALAARDKFTFDEFAALPFDAFVYLADEWVPKLIAQWDKDMAKDPDRHKALAETVEVVRAWDRRAAVDSVATTVFMLWFEGTCLKKKEAPEWTDALHGVVKKLKADFGTWKVAWGKINRHQRVDRSKSKTFSDDLASLPAPGVDSSTGAFFAYRSKQPKGEKRRYGITGRGYAATIEFGPTPRARSILPYGQSDDPASAYWFDQAPLYVAGKMKSVYFTREEVEAHAVRSYRPGE</sequence>
<protein>
    <submittedName>
        <fullName evidence="2">Uncharacterized protein</fullName>
    </submittedName>
</protein>
<dbReference type="Pfam" id="PF01804">
    <property type="entry name" value="Penicil_amidase"/>
    <property type="match status" value="1"/>
</dbReference>
<dbReference type="PANTHER" id="PTHR34218">
    <property type="entry name" value="PEPTIDASE S45 PENICILLIN AMIDASE"/>
    <property type="match status" value="1"/>
</dbReference>
<dbReference type="AlphaFoldDB" id="A0A0F9IEJ2"/>
<dbReference type="SUPFAM" id="SSF56235">
    <property type="entry name" value="N-terminal nucleophile aminohydrolases (Ntn hydrolases)"/>
    <property type="match status" value="1"/>
</dbReference>
<comment type="caution">
    <text evidence="2">The sequence shown here is derived from an EMBL/GenBank/DDBJ whole genome shotgun (WGS) entry which is preliminary data.</text>
</comment>
<reference evidence="2" key="1">
    <citation type="journal article" date="2015" name="Nature">
        <title>Complex archaea that bridge the gap between prokaryotes and eukaryotes.</title>
        <authorList>
            <person name="Spang A."/>
            <person name="Saw J.H."/>
            <person name="Jorgensen S.L."/>
            <person name="Zaremba-Niedzwiedzka K."/>
            <person name="Martijn J."/>
            <person name="Lind A.E."/>
            <person name="van Eijk R."/>
            <person name="Schleper C."/>
            <person name="Guy L."/>
            <person name="Ettema T.J."/>
        </authorList>
    </citation>
    <scope>NUCLEOTIDE SEQUENCE</scope>
</reference>
<dbReference type="InterPro" id="IPR029055">
    <property type="entry name" value="Ntn_hydrolases_N"/>
</dbReference>
<dbReference type="InterPro" id="IPR002692">
    <property type="entry name" value="S45"/>
</dbReference>
<name>A0A0F9IEJ2_9ZZZZ</name>
<dbReference type="PANTHER" id="PTHR34218:SF3">
    <property type="entry name" value="ACYL-HOMOSERINE LACTONE ACYLASE PVDQ"/>
    <property type="match status" value="1"/>
</dbReference>
<evidence type="ECO:0000313" key="2">
    <source>
        <dbReference type="EMBL" id="KKM18124.1"/>
    </source>
</evidence>
<dbReference type="GO" id="GO:0017000">
    <property type="term" value="P:antibiotic biosynthetic process"/>
    <property type="evidence" value="ECO:0007669"/>
    <property type="project" value="InterPro"/>
</dbReference>
<accession>A0A0F9IEJ2</accession>
<dbReference type="Gene3D" id="1.10.1400.10">
    <property type="match status" value="1"/>
</dbReference>
<proteinExistence type="predicted"/>
<dbReference type="InterPro" id="IPR043147">
    <property type="entry name" value="Penicillin_amidase_A-knob"/>
</dbReference>
<organism evidence="2">
    <name type="scientific">marine sediment metagenome</name>
    <dbReference type="NCBI Taxonomy" id="412755"/>
    <lineage>
        <taxon>unclassified sequences</taxon>
        <taxon>metagenomes</taxon>
        <taxon>ecological metagenomes</taxon>
    </lineage>
</organism>
<evidence type="ECO:0000256" key="1">
    <source>
        <dbReference type="ARBA" id="ARBA00022729"/>
    </source>
</evidence>
<dbReference type="GO" id="GO:0016787">
    <property type="term" value="F:hydrolase activity"/>
    <property type="evidence" value="ECO:0007669"/>
    <property type="project" value="InterPro"/>
</dbReference>
<gene>
    <name evidence="2" type="ORF">LCGC14_1668830</name>
</gene>